<reference evidence="1 2" key="1">
    <citation type="journal article" date="2007" name="Nature">
        <title>Evolution of genes and genomes on the Drosophila phylogeny.</title>
        <authorList>
            <consortium name="Drosophila 12 Genomes Consortium"/>
            <person name="Clark A.G."/>
            <person name="Eisen M.B."/>
            <person name="Smith D.R."/>
            <person name="Bergman C.M."/>
            <person name="Oliver B."/>
            <person name="Markow T.A."/>
            <person name="Kaufman T.C."/>
            <person name="Kellis M."/>
            <person name="Gelbart W."/>
            <person name="Iyer V.N."/>
            <person name="Pollard D.A."/>
            <person name="Sackton T.B."/>
            <person name="Larracuente A.M."/>
            <person name="Singh N.D."/>
            <person name="Abad J.P."/>
            <person name="Abt D.N."/>
            <person name="Adryan B."/>
            <person name="Aguade M."/>
            <person name="Akashi H."/>
            <person name="Anderson W.W."/>
            <person name="Aquadro C.F."/>
            <person name="Ardell D.H."/>
            <person name="Arguello R."/>
            <person name="Artieri C.G."/>
            <person name="Barbash D.A."/>
            <person name="Barker D."/>
            <person name="Barsanti P."/>
            <person name="Batterham P."/>
            <person name="Batzoglou S."/>
            <person name="Begun D."/>
            <person name="Bhutkar A."/>
            <person name="Blanco E."/>
            <person name="Bosak S.A."/>
            <person name="Bradley R.K."/>
            <person name="Brand A.D."/>
            <person name="Brent M.R."/>
            <person name="Brooks A.N."/>
            <person name="Brown R.H."/>
            <person name="Butlin R.K."/>
            <person name="Caggese C."/>
            <person name="Calvi B.R."/>
            <person name="Bernardo de Carvalho A."/>
            <person name="Caspi A."/>
            <person name="Castrezana S."/>
            <person name="Celniker S.E."/>
            <person name="Chang J.L."/>
            <person name="Chapple C."/>
            <person name="Chatterji S."/>
            <person name="Chinwalla A."/>
            <person name="Civetta A."/>
            <person name="Clifton S.W."/>
            <person name="Comeron J.M."/>
            <person name="Costello J.C."/>
            <person name="Coyne J.A."/>
            <person name="Daub J."/>
            <person name="David R.G."/>
            <person name="Delcher A.L."/>
            <person name="Delehaunty K."/>
            <person name="Do C.B."/>
            <person name="Ebling H."/>
            <person name="Edwards K."/>
            <person name="Eickbush T."/>
            <person name="Evans J.D."/>
            <person name="Filipski A."/>
            <person name="Findeiss S."/>
            <person name="Freyhult E."/>
            <person name="Fulton L."/>
            <person name="Fulton R."/>
            <person name="Garcia A.C."/>
            <person name="Gardiner A."/>
            <person name="Garfield D.A."/>
            <person name="Garvin B.E."/>
            <person name="Gibson G."/>
            <person name="Gilbert D."/>
            <person name="Gnerre S."/>
            <person name="Godfrey J."/>
            <person name="Good R."/>
            <person name="Gotea V."/>
            <person name="Gravely B."/>
            <person name="Greenberg A.J."/>
            <person name="Griffiths-Jones S."/>
            <person name="Gross S."/>
            <person name="Guigo R."/>
            <person name="Gustafson E.A."/>
            <person name="Haerty W."/>
            <person name="Hahn M.W."/>
            <person name="Halligan D.L."/>
            <person name="Halpern A.L."/>
            <person name="Halter G.M."/>
            <person name="Han M.V."/>
            <person name="Heger A."/>
            <person name="Hillier L."/>
            <person name="Hinrichs A.S."/>
            <person name="Holmes I."/>
            <person name="Hoskins R.A."/>
            <person name="Hubisz M.J."/>
            <person name="Hultmark D."/>
            <person name="Huntley M.A."/>
            <person name="Jaffe D.B."/>
            <person name="Jagadeeshan S."/>
            <person name="Jeck W.R."/>
            <person name="Johnson J."/>
            <person name="Jones C.D."/>
            <person name="Jordan W.C."/>
            <person name="Karpen G.H."/>
            <person name="Kataoka E."/>
            <person name="Keightley P.D."/>
            <person name="Kheradpour P."/>
            <person name="Kirkness E.F."/>
            <person name="Koerich L.B."/>
            <person name="Kristiansen K."/>
            <person name="Kudrna D."/>
            <person name="Kulathinal R.J."/>
            <person name="Kumar S."/>
            <person name="Kwok R."/>
            <person name="Lander E."/>
            <person name="Langley C.H."/>
            <person name="Lapoint R."/>
            <person name="Lazzaro B.P."/>
            <person name="Lee S.J."/>
            <person name="Levesque L."/>
            <person name="Li R."/>
            <person name="Lin C.F."/>
            <person name="Lin M.F."/>
            <person name="Lindblad-Toh K."/>
            <person name="Llopart A."/>
            <person name="Long M."/>
            <person name="Low L."/>
            <person name="Lozovsky E."/>
            <person name="Lu J."/>
            <person name="Luo M."/>
            <person name="Machado C.A."/>
            <person name="Makalowski W."/>
            <person name="Marzo M."/>
            <person name="Matsuda M."/>
            <person name="Matzkin L."/>
            <person name="McAllister B."/>
            <person name="McBride C.S."/>
            <person name="McKernan B."/>
            <person name="McKernan K."/>
            <person name="Mendez-Lago M."/>
            <person name="Minx P."/>
            <person name="Mollenhauer M.U."/>
            <person name="Montooth K."/>
            <person name="Mount S.M."/>
            <person name="Mu X."/>
            <person name="Myers E."/>
            <person name="Negre B."/>
            <person name="Newfeld S."/>
            <person name="Nielsen R."/>
            <person name="Noor M.A."/>
            <person name="O'Grady P."/>
            <person name="Pachter L."/>
            <person name="Papaceit M."/>
            <person name="Parisi M.J."/>
            <person name="Parisi M."/>
            <person name="Parts L."/>
            <person name="Pedersen J.S."/>
            <person name="Pesole G."/>
            <person name="Phillippy A.M."/>
            <person name="Ponting C.P."/>
            <person name="Pop M."/>
            <person name="Porcelli D."/>
            <person name="Powell J.R."/>
            <person name="Prohaska S."/>
            <person name="Pruitt K."/>
            <person name="Puig M."/>
            <person name="Quesneville H."/>
            <person name="Ram K.R."/>
            <person name="Rand D."/>
            <person name="Rasmussen M.D."/>
            <person name="Reed L.K."/>
            <person name="Reenan R."/>
            <person name="Reily A."/>
            <person name="Remington K.A."/>
            <person name="Rieger T.T."/>
            <person name="Ritchie M.G."/>
            <person name="Robin C."/>
            <person name="Rogers Y.H."/>
            <person name="Rohde C."/>
            <person name="Rozas J."/>
            <person name="Rubenfield M.J."/>
            <person name="Ruiz A."/>
            <person name="Russo S."/>
            <person name="Salzberg S.L."/>
            <person name="Sanchez-Gracia A."/>
            <person name="Saranga D.J."/>
            <person name="Sato H."/>
            <person name="Schaeffer S.W."/>
            <person name="Schatz M.C."/>
            <person name="Schlenke T."/>
            <person name="Schwartz R."/>
            <person name="Segarra C."/>
            <person name="Singh R.S."/>
            <person name="Sirot L."/>
            <person name="Sirota M."/>
            <person name="Sisneros N.B."/>
            <person name="Smith C.D."/>
            <person name="Smith T.F."/>
            <person name="Spieth J."/>
            <person name="Stage D.E."/>
            <person name="Stark A."/>
            <person name="Stephan W."/>
            <person name="Strausberg R.L."/>
            <person name="Strempel S."/>
            <person name="Sturgill D."/>
            <person name="Sutton G."/>
            <person name="Sutton G.G."/>
            <person name="Tao W."/>
            <person name="Teichmann S."/>
            <person name="Tobari Y.N."/>
            <person name="Tomimura Y."/>
            <person name="Tsolas J.M."/>
            <person name="Valente V.L."/>
            <person name="Venter E."/>
            <person name="Venter J.C."/>
            <person name="Vicario S."/>
            <person name="Vieira F.G."/>
            <person name="Vilella A.J."/>
            <person name="Villasante A."/>
            <person name="Walenz B."/>
            <person name="Wang J."/>
            <person name="Wasserman M."/>
            <person name="Watts T."/>
            <person name="Wilson D."/>
            <person name="Wilson R.K."/>
            <person name="Wing R.A."/>
            <person name="Wolfner M.F."/>
            <person name="Wong A."/>
            <person name="Wong G.K."/>
            <person name="Wu C.I."/>
            <person name="Wu G."/>
            <person name="Yamamoto D."/>
            <person name="Yang H.P."/>
            <person name="Yang S.P."/>
            <person name="Yorke J.A."/>
            <person name="Yoshida K."/>
            <person name="Zdobnov E."/>
            <person name="Zhang P."/>
            <person name="Zhang Y."/>
            <person name="Zimin A.V."/>
            <person name="Baldwin J."/>
            <person name="Abdouelleil A."/>
            <person name="Abdulkadir J."/>
            <person name="Abebe A."/>
            <person name="Abera B."/>
            <person name="Abreu J."/>
            <person name="Acer S.C."/>
            <person name="Aftuck L."/>
            <person name="Alexander A."/>
            <person name="An P."/>
            <person name="Anderson E."/>
            <person name="Anderson S."/>
            <person name="Arachi H."/>
            <person name="Azer M."/>
            <person name="Bachantsang P."/>
            <person name="Barry A."/>
            <person name="Bayul T."/>
            <person name="Berlin A."/>
            <person name="Bessette D."/>
            <person name="Bloom T."/>
            <person name="Blye J."/>
            <person name="Boguslavskiy L."/>
            <person name="Bonnet C."/>
            <person name="Boukhgalter B."/>
            <person name="Bourzgui I."/>
            <person name="Brown A."/>
            <person name="Cahill P."/>
            <person name="Channer S."/>
            <person name="Cheshatsang Y."/>
            <person name="Chuda L."/>
            <person name="Citroen M."/>
            <person name="Collymore A."/>
            <person name="Cooke P."/>
            <person name="Costello M."/>
            <person name="D'Aco K."/>
            <person name="Daza R."/>
            <person name="De Haan G."/>
            <person name="DeGray S."/>
            <person name="DeMaso C."/>
            <person name="Dhargay N."/>
            <person name="Dooley K."/>
            <person name="Dooley E."/>
            <person name="Doricent M."/>
            <person name="Dorje P."/>
            <person name="Dorjee K."/>
            <person name="Dupes A."/>
            <person name="Elong R."/>
            <person name="Falk J."/>
            <person name="Farina A."/>
            <person name="Faro S."/>
            <person name="Ferguson D."/>
            <person name="Fisher S."/>
            <person name="Foley C.D."/>
            <person name="Franke A."/>
            <person name="Friedrich D."/>
            <person name="Gadbois L."/>
            <person name="Gearin G."/>
            <person name="Gearin C.R."/>
            <person name="Giannoukos G."/>
            <person name="Goode T."/>
            <person name="Graham J."/>
            <person name="Grandbois E."/>
            <person name="Grewal S."/>
            <person name="Gyaltsen K."/>
            <person name="Hafez N."/>
            <person name="Hagos B."/>
            <person name="Hall J."/>
            <person name="Henson C."/>
            <person name="Hollinger A."/>
            <person name="Honan T."/>
            <person name="Huard M.D."/>
            <person name="Hughes L."/>
            <person name="Hurhula B."/>
            <person name="Husby M.E."/>
            <person name="Kamat A."/>
            <person name="Kanga B."/>
            <person name="Kashin S."/>
            <person name="Khazanovich D."/>
            <person name="Kisner P."/>
            <person name="Lance K."/>
            <person name="Lara M."/>
            <person name="Lee W."/>
            <person name="Lennon N."/>
            <person name="Letendre F."/>
            <person name="LeVine R."/>
            <person name="Lipovsky A."/>
            <person name="Liu X."/>
            <person name="Liu J."/>
            <person name="Liu S."/>
            <person name="Lokyitsang T."/>
            <person name="Lokyitsang Y."/>
            <person name="Lubonja R."/>
            <person name="Lui A."/>
            <person name="MacDonald P."/>
            <person name="Magnisalis V."/>
            <person name="Maru K."/>
            <person name="Matthews C."/>
            <person name="McCusker W."/>
            <person name="McDonough S."/>
            <person name="Mehta T."/>
            <person name="Meldrim J."/>
            <person name="Meneus L."/>
            <person name="Mihai O."/>
            <person name="Mihalev A."/>
            <person name="Mihova T."/>
            <person name="Mittelman R."/>
            <person name="Mlenga V."/>
            <person name="Montmayeur A."/>
            <person name="Mulrain L."/>
            <person name="Navidi A."/>
            <person name="Naylor J."/>
            <person name="Negash T."/>
            <person name="Nguyen T."/>
            <person name="Nguyen N."/>
            <person name="Nicol R."/>
            <person name="Norbu C."/>
            <person name="Norbu N."/>
            <person name="Novod N."/>
            <person name="O'Neill B."/>
            <person name="Osman S."/>
            <person name="Markiewicz E."/>
            <person name="Oyono O.L."/>
            <person name="Patti C."/>
            <person name="Phunkhang P."/>
            <person name="Pierre F."/>
            <person name="Priest M."/>
            <person name="Raghuraman S."/>
            <person name="Rege F."/>
            <person name="Reyes R."/>
            <person name="Rise C."/>
            <person name="Rogov P."/>
            <person name="Ross K."/>
            <person name="Ryan E."/>
            <person name="Settipalli S."/>
            <person name="Shea T."/>
            <person name="Sherpa N."/>
            <person name="Shi L."/>
            <person name="Shih D."/>
            <person name="Sparrow T."/>
            <person name="Spaulding J."/>
            <person name="Stalker J."/>
            <person name="Stange-Thomann N."/>
            <person name="Stavropoulos S."/>
            <person name="Stone C."/>
            <person name="Strader C."/>
            <person name="Tesfaye S."/>
            <person name="Thomson T."/>
            <person name="Thoulutsang Y."/>
            <person name="Thoulutsang D."/>
            <person name="Topham K."/>
            <person name="Topping I."/>
            <person name="Tsamla T."/>
            <person name="Vassiliev H."/>
            <person name="Vo A."/>
            <person name="Wangchuk T."/>
            <person name="Wangdi T."/>
            <person name="Weiand M."/>
            <person name="Wilkinson J."/>
            <person name="Wilson A."/>
            <person name="Yadav S."/>
            <person name="Young G."/>
            <person name="Yu Q."/>
            <person name="Zembek L."/>
            <person name="Zhong D."/>
            <person name="Zimmer A."/>
            <person name="Zwirko Z."/>
            <person name="Jaffe D.B."/>
            <person name="Alvarez P."/>
            <person name="Brockman W."/>
            <person name="Butler J."/>
            <person name="Chin C."/>
            <person name="Gnerre S."/>
            <person name="Grabherr M."/>
            <person name="Kleber M."/>
            <person name="Mauceli E."/>
            <person name="MacCallum I."/>
        </authorList>
    </citation>
    <scope>NUCLEOTIDE SEQUENCE [LARGE SCALE GENOMIC DNA]</scope>
    <source>
        <strain evidence="2">MSH-3 / Tucson 14011-0111.49</strain>
    </source>
</reference>
<keyword evidence="2" id="KW-1185">Reference proteome</keyword>
<dbReference type="HOGENOM" id="CLU_2869958_0_0_1"/>
<dbReference type="AlphaFoldDB" id="B4IRC1"/>
<sequence>MEGGGCAVRVPQPAYQRFSQPEWFLFIPVPPSAWALVDRKAKRRPGTGADGVLGLGLTASCDWG</sequence>
<dbReference type="Proteomes" id="UP000008744">
    <property type="component" value="Unassembled WGS sequence"/>
</dbReference>
<accession>B4IRC1</accession>
<evidence type="ECO:0000313" key="1">
    <source>
        <dbReference type="EMBL" id="EDW34929.1"/>
    </source>
</evidence>
<name>B4IRC1_DROPE</name>
<dbReference type="EMBL" id="CH692428">
    <property type="protein sequence ID" value="EDW34929.1"/>
    <property type="molecule type" value="Genomic_DNA"/>
</dbReference>
<proteinExistence type="predicted"/>
<protein>
    <submittedName>
        <fullName evidence="1">GL19865</fullName>
    </submittedName>
</protein>
<gene>
    <name evidence="1" type="primary">Dper\GL19865</name>
    <name evidence="1" type="ORF">Dper_GL19865</name>
</gene>
<evidence type="ECO:0000313" key="2">
    <source>
        <dbReference type="Proteomes" id="UP000008744"/>
    </source>
</evidence>
<organism evidence="2">
    <name type="scientific">Drosophila persimilis</name>
    <name type="common">Fruit fly</name>
    <dbReference type="NCBI Taxonomy" id="7234"/>
    <lineage>
        <taxon>Eukaryota</taxon>
        <taxon>Metazoa</taxon>
        <taxon>Ecdysozoa</taxon>
        <taxon>Arthropoda</taxon>
        <taxon>Hexapoda</taxon>
        <taxon>Insecta</taxon>
        <taxon>Pterygota</taxon>
        <taxon>Neoptera</taxon>
        <taxon>Endopterygota</taxon>
        <taxon>Diptera</taxon>
        <taxon>Brachycera</taxon>
        <taxon>Muscomorpha</taxon>
        <taxon>Ephydroidea</taxon>
        <taxon>Drosophilidae</taxon>
        <taxon>Drosophila</taxon>
        <taxon>Sophophora</taxon>
    </lineage>
</organism>